<dbReference type="AlphaFoldDB" id="A0A150G408"/>
<comment type="caution">
    <text evidence="3">The sequence shown here is derived from an EMBL/GenBank/DDBJ whole genome shotgun (WGS) entry which is preliminary data.</text>
</comment>
<proteinExistence type="predicted"/>
<feature type="compositionally biased region" description="Gly residues" evidence="1">
    <location>
        <begin position="206"/>
        <end position="216"/>
    </location>
</feature>
<feature type="transmembrane region" description="Helical" evidence="2">
    <location>
        <begin position="25"/>
        <end position="47"/>
    </location>
</feature>
<feature type="region of interest" description="Disordered" evidence="1">
    <location>
        <begin position="167"/>
        <end position="216"/>
    </location>
</feature>
<dbReference type="Proteomes" id="UP000075714">
    <property type="component" value="Unassembled WGS sequence"/>
</dbReference>
<organism evidence="3 4">
    <name type="scientific">Gonium pectorale</name>
    <name type="common">Green alga</name>
    <dbReference type="NCBI Taxonomy" id="33097"/>
    <lineage>
        <taxon>Eukaryota</taxon>
        <taxon>Viridiplantae</taxon>
        <taxon>Chlorophyta</taxon>
        <taxon>core chlorophytes</taxon>
        <taxon>Chlorophyceae</taxon>
        <taxon>CS clade</taxon>
        <taxon>Chlamydomonadales</taxon>
        <taxon>Volvocaceae</taxon>
        <taxon>Gonium</taxon>
    </lineage>
</organism>
<accession>A0A150G408</accession>
<protein>
    <submittedName>
        <fullName evidence="3">Uncharacterized protein</fullName>
    </submittedName>
</protein>
<evidence type="ECO:0000256" key="1">
    <source>
        <dbReference type="SAM" id="MobiDB-lite"/>
    </source>
</evidence>
<sequence>MYSKPDFPDGIFRLLLLEKLNQKSALFLAQTLFSLLAAVFSICMLATGHAEGVYLPILTGIIGFWIPSPGAKNSSSKKPEPEPDQGDGMTRLFKLLSRDDMRHLLGNDRLRDVIELMRTVHNVPSRGGDIEAGLFAAQQGLNASNVDALAAAAVARYLPAAAAAAAGGVAGNPGAPPAASSTVQPTTPVAAAEGGGAASSTAPAAGGLGAGATGTS</sequence>
<keyword evidence="2" id="KW-0812">Transmembrane</keyword>
<feature type="compositionally biased region" description="Low complexity" evidence="1">
    <location>
        <begin position="177"/>
        <end position="205"/>
    </location>
</feature>
<evidence type="ECO:0000256" key="2">
    <source>
        <dbReference type="SAM" id="Phobius"/>
    </source>
</evidence>
<evidence type="ECO:0000313" key="4">
    <source>
        <dbReference type="Proteomes" id="UP000075714"/>
    </source>
</evidence>
<reference evidence="4" key="1">
    <citation type="journal article" date="2016" name="Nat. Commun.">
        <title>The Gonium pectorale genome demonstrates co-option of cell cycle regulation during the evolution of multicellularity.</title>
        <authorList>
            <person name="Hanschen E.R."/>
            <person name="Marriage T.N."/>
            <person name="Ferris P.J."/>
            <person name="Hamaji T."/>
            <person name="Toyoda A."/>
            <person name="Fujiyama A."/>
            <person name="Neme R."/>
            <person name="Noguchi H."/>
            <person name="Minakuchi Y."/>
            <person name="Suzuki M."/>
            <person name="Kawai-Toyooka H."/>
            <person name="Smith D.R."/>
            <person name="Sparks H."/>
            <person name="Anderson J."/>
            <person name="Bakaric R."/>
            <person name="Luria V."/>
            <person name="Karger A."/>
            <person name="Kirschner M.W."/>
            <person name="Durand P.M."/>
            <person name="Michod R.E."/>
            <person name="Nozaki H."/>
            <person name="Olson B.J."/>
        </authorList>
    </citation>
    <scope>NUCLEOTIDE SEQUENCE [LARGE SCALE GENOMIC DNA]</scope>
    <source>
        <strain evidence="4">NIES-2863</strain>
    </source>
</reference>
<dbReference type="EMBL" id="LSYV01000065">
    <property type="protein sequence ID" value="KXZ44616.1"/>
    <property type="molecule type" value="Genomic_DNA"/>
</dbReference>
<gene>
    <name evidence="3" type="ORF">GPECTOR_64g110</name>
</gene>
<dbReference type="OrthoDB" id="10645777at2759"/>
<feature type="transmembrane region" description="Helical" evidence="2">
    <location>
        <begin position="53"/>
        <end position="71"/>
    </location>
</feature>
<keyword evidence="4" id="KW-1185">Reference proteome</keyword>
<keyword evidence="2" id="KW-1133">Transmembrane helix</keyword>
<keyword evidence="2" id="KW-0472">Membrane</keyword>
<name>A0A150G408_GONPE</name>
<evidence type="ECO:0000313" key="3">
    <source>
        <dbReference type="EMBL" id="KXZ44616.1"/>
    </source>
</evidence>